<dbReference type="OrthoDB" id="4869816at2759"/>
<dbReference type="EMBL" id="CDHN01000003">
    <property type="protein sequence ID" value="CEJ90136.1"/>
    <property type="molecule type" value="Genomic_DNA"/>
</dbReference>
<dbReference type="AlphaFoldDB" id="A0A0A1SZ96"/>
<keyword evidence="3" id="KW-1185">Reference proteome</keyword>
<organism evidence="2 3">
    <name type="scientific">[Torrubiella] hemipterigena</name>
    <dbReference type="NCBI Taxonomy" id="1531966"/>
    <lineage>
        <taxon>Eukaryota</taxon>
        <taxon>Fungi</taxon>
        <taxon>Dikarya</taxon>
        <taxon>Ascomycota</taxon>
        <taxon>Pezizomycotina</taxon>
        <taxon>Sordariomycetes</taxon>
        <taxon>Hypocreomycetidae</taxon>
        <taxon>Hypocreales</taxon>
        <taxon>Clavicipitaceae</taxon>
        <taxon>Clavicipitaceae incertae sedis</taxon>
        <taxon>'Torrubiella' clade</taxon>
    </lineage>
</organism>
<feature type="region of interest" description="Disordered" evidence="1">
    <location>
        <begin position="1"/>
        <end position="21"/>
    </location>
</feature>
<evidence type="ECO:0000313" key="2">
    <source>
        <dbReference type="EMBL" id="CEJ90136.1"/>
    </source>
</evidence>
<dbReference type="Proteomes" id="UP000039046">
    <property type="component" value="Unassembled WGS sequence"/>
</dbReference>
<name>A0A0A1SZ96_9HYPO</name>
<gene>
    <name evidence="2" type="ORF">VHEMI05940</name>
</gene>
<sequence>MVQKSDRKPVPTPCPYSDASSTYWPPGWNWERHVALDDGFLNLPEDEQDKLRNGFREALGEDGVDEMASYLFKIEQGREEQALVDSGAPPPDFREPDFIKTWKKRHEGQPFGFVAFKTTLYDDDGKWKMFKKNVDDILNVPFDNVVQRHRQHEYEAVASARSCFNLLWVEDETLVGATADVLRKRYTAMLDSDKVPRGMQQTAFLCATPQSVASVLELADADFPSTDSRYWRAGAPFLLAVMQTESVNPHGEEDPADPDDPHDPRNWYKPVFKVPIEVVPDELWCLLESDFMELQDITRSVYGSNELGGTMPVNKSVDELLEMWWGTGPTPASLKRRRRLRG</sequence>
<dbReference type="HOGENOM" id="CLU_073108_0_0_1"/>
<reference evidence="2 3" key="1">
    <citation type="journal article" date="2015" name="Genome Announc.">
        <title>Draft Genome Sequence and Gene Annotation of the Entomopathogenic Fungus Verticillium hemipterigenum.</title>
        <authorList>
            <person name="Horn F."/>
            <person name="Habel A."/>
            <person name="Scharf D.H."/>
            <person name="Dworschak J."/>
            <person name="Brakhage A.A."/>
            <person name="Guthke R."/>
            <person name="Hertweck C."/>
            <person name="Linde J."/>
        </authorList>
    </citation>
    <scope>NUCLEOTIDE SEQUENCE [LARGE SCALE GENOMIC DNA]</scope>
</reference>
<protein>
    <submittedName>
        <fullName evidence="2">Uncharacterized protein</fullName>
    </submittedName>
</protein>
<evidence type="ECO:0000256" key="1">
    <source>
        <dbReference type="SAM" id="MobiDB-lite"/>
    </source>
</evidence>
<evidence type="ECO:0000313" key="3">
    <source>
        <dbReference type="Proteomes" id="UP000039046"/>
    </source>
</evidence>
<proteinExistence type="predicted"/>
<accession>A0A0A1SZ96</accession>